<dbReference type="Gene3D" id="3.10.620.30">
    <property type="match status" value="1"/>
</dbReference>
<feature type="compositionally biased region" description="Low complexity" evidence="1">
    <location>
        <begin position="94"/>
        <end position="105"/>
    </location>
</feature>
<reference evidence="4" key="1">
    <citation type="journal article" date="2010" name="Genome Res.">
        <title>Population genomic sequencing of Coccidioides fungi reveals recent hybridization and transposon control.</title>
        <authorList>
            <person name="Neafsey D.E."/>
            <person name="Barker B.M."/>
            <person name="Sharpton T.J."/>
            <person name="Stajich J.E."/>
            <person name="Park D.J."/>
            <person name="Whiston E."/>
            <person name="Hung C.-Y."/>
            <person name="McMahan C."/>
            <person name="White J."/>
            <person name="Sykes S."/>
            <person name="Heiman D."/>
            <person name="Young S."/>
            <person name="Zeng Q."/>
            <person name="Abouelleil A."/>
            <person name="Aftuck L."/>
            <person name="Bessette D."/>
            <person name="Brown A."/>
            <person name="FitzGerald M."/>
            <person name="Lui A."/>
            <person name="Macdonald J.P."/>
            <person name="Priest M."/>
            <person name="Orbach M.J."/>
            <person name="Galgiani J.N."/>
            <person name="Kirkland T.N."/>
            <person name="Cole G.T."/>
            <person name="Birren B.W."/>
            <person name="Henn M.R."/>
            <person name="Taylor J.W."/>
            <person name="Rounsley S.D."/>
        </authorList>
    </citation>
    <scope>NUCLEOTIDE SEQUENCE [LARGE SCALE GENOMIC DNA]</scope>
    <source>
        <strain evidence="4">RMSCC 3703</strain>
    </source>
</reference>
<feature type="compositionally biased region" description="Polar residues" evidence="1">
    <location>
        <begin position="148"/>
        <end position="171"/>
    </location>
</feature>
<feature type="region of interest" description="Disordered" evidence="1">
    <location>
        <begin position="298"/>
        <end position="366"/>
    </location>
</feature>
<protein>
    <recommendedName>
        <fullName evidence="2">Transglutaminase-like domain-containing protein</fullName>
    </recommendedName>
</protein>
<evidence type="ECO:0000313" key="4">
    <source>
        <dbReference type="Proteomes" id="UP000054559"/>
    </source>
</evidence>
<dbReference type="InterPro" id="IPR038765">
    <property type="entry name" value="Papain-like_cys_pep_sf"/>
</dbReference>
<feature type="compositionally biased region" description="Pro residues" evidence="1">
    <location>
        <begin position="106"/>
        <end position="120"/>
    </location>
</feature>
<dbReference type="AlphaFoldDB" id="A0A0J8QPT6"/>
<name>A0A0J8QPT6_COCIT</name>
<accession>A0A0J8QPT6</accession>
<dbReference type="SMART" id="SM00460">
    <property type="entry name" value="TGc"/>
    <property type="match status" value="1"/>
</dbReference>
<feature type="compositionally biased region" description="Pro residues" evidence="1">
    <location>
        <begin position="301"/>
        <end position="316"/>
    </location>
</feature>
<sequence length="682" mass="73951">MDGSTCFSRTKHESWDGTWDGRALDAAGLSGKDRSSKGLQSFSAFQMLGTLPASLHLVNPPRFARFHLRTGHSFCTMIRGRDVLPPPTIARTGQQKPALPQRQKAPAPPPPSSAPPPPLPSRKIAHHSNAPPTLPPRKSSDLRKSGDSCFSTSSVSTNRTATSRSRGSSPKNVLRAPAWGEATLPPLPPKKANGNRVAGDREPGGQHSDTVIASNGKHLSPNASCRGRVTLLAQLHETKTGKSQVGVHNVKAPPSYEYNRGDFPKDVPISAPKLPSRPKPSIPTTETAISVAKNQILHDPPSVPQRKIPPPPPPPATLKKIKESSLATLSKSNGVPPPIPQTSRRLESNQSPAPTPTPVPISSRPDLSKLQATKPRIAPATPPPPTNTLQCLKCRDFSGPDTYATRFPRQSLPTQDLSWLAVQLTSSFPSATDKARVIFTWLHHNIEYDVVSFFNHSVKPSTPEQTLQTGLAVCEGYAGLFERLATHAGLEARTISGHGKGYGFEKLAPGSPLPPFTASHAWNVVRIDDGKWKLIDCCWGAGCVDGHNRPYIKRFAPECFTMSNDDFGLRHYPSDKTQFYRDDGRPSISWEEYILTNGPKGVDESVTVFTNVAADHGIGDMTFQPLSKFISISTPGPMHFEFALICEHWTLTKHSHKSAPTISYPLNTFAAQAQAVEETAGP</sequence>
<proteinExistence type="predicted"/>
<dbReference type="InterPro" id="IPR002931">
    <property type="entry name" value="Transglutaminase-like"/>
</dbReference>
<dbReference type="Pfam" id="PF01841">
    <property type="entry name" value="Transglut_core"/>
    <property type="match status" value="1"/>
</dbReference>
<dbReference type="STRING" id="454286.A0A0J8QPT6"/>
<dbReference type="Proteomes" id="UP000054559">
    <property type="component" value="Unassembled WGS sequence"/>
</dbReference>
<feature type="region of interest" description="Disordered" evidence="1">
    <location>
        <begin position="240"/>
        <end position="284"/>
    </location>
</feature>
<feature type="domain" description="Transglutaminase-like" evidence="2">
    <location>
        <begin position="466"/>
        <end position="539"/>
    </location>
</feature>
<dbReference type="EMBL" id="DS268133">
    <property type="protein sequence ID" value="KMU74170.1"/>
    <property type="molecule type" value="Genomic_DNA"/>
</dbReference>
<dbReference type="GO" id="GO:0005737">
    <property type="term" value="C:cytoplasm"/>
    <property type="evidence" value="ECO:0007669"/>
    <property type="project" value="TreeGrafter"/>
</dbReference>
<evidence type="ECO:0000313" key="3">
    <source>
        <dbReference type="EMBL" id="KMU74170.1"/>
    </source>
</evidence>
<dbReference type="InterPro" id="IPR052557">
    <property type="entry name" value="CAP/Cytokinesis_protein"/>
</dbReference>
<feature type="region of interest" description="Disordered" evidence="1">
    <location>
        <begin position="79"/>
        <end position="223"/>
    </location>
</feature>
<evidence type="ECO:0000259" key="2">
    <source>
        <dbReference type="SMART" id="SM00460"/>
    </source>
</evidence>
<organism evidence="3 4">
    <name type="scientific">Coccidioides immitis RMSCC 3703</name>
    <dbReference type="NCBI Taxonomy" id="454286"/>
    <lineage>
        <taxon>Eukaryota</taxon>
        <taxon>Fungi</taxon>
        <taxon>Dikarya</taxon>
        <taxon>Ascomycota</taxon>
        <taxon>Pezizomycotina</taxon>
        <taxon>Eurotiomycetes</taxon>
        <taxon>Eurotiomycetidae</taxon>
        <taxon>Onygenales</taxon>
        <taxon>Onygenaceae</taxon>
        <taxon>Coccidioides</taxon>
    </lineage>
</organism>
<dbReference type="OrthoDB" id="6129702at2759"/>
<dbReference type="PANTHER" id="PTHR46333">
    <property type="entry name" value="CYTOKINESIS PROTEIN 3"/>
    <property type="match status" value="1"/>
</dbReference>
<dbReference type="SUPFAM" id="SSF54001">
    <property type="entry name" value="Cysteine proteinases"/>
    <property type="match status" value="1"/>
</dbReference>
<dbReference type="PANTHER" id="PTHR46333:SF5">
    <property type="entry name" value="TRANSGLUTAMINASE-LIKE DOMAIN-CONTAINING PROTEIN"/>
    <property type="match status" value="1"/>
</dbReference>
<gene>
    <name evidence="3" type="ORF">CISG_04099</name>
</gene>
<evidence type="ECO:0000256" key="1">
    <source>
        <dbReference type="SAM" id="MobiDB-lite"/>
    </source>
</evidence>